<comment type="caution">
    <text evidence="2">The sequence shown here is derived from an EMBL/GenBank/DDBJ whole genome shotgun (WGS) entry which is preliminary data.</text>
</comment>
<name>A0A5N0UUL1_9PSEU</name>
<dbReference type="Proteomes" id="UP000319769">
    <property type="component" value="Unassembled WGS sequence"/>
</dbReference>
<evidence type="ECO:0000313" key="3">
    <source>
        <dbReference type="Proteomes" id="UP000319769"/>
    </source>
</evidence>
<dbReference type="EMBL" id="VMNW02000072">
    <property type="protein sequence ID" value="KAA9153811.1"/>
    <property type="molecule type" value="Genomic_DNA"/>
</dbReference>
<accession>A0A5N0UUL1</accession>
<dbReference type="InterPro" id="IPR024520">
    <property type="entry name" value="DUF3558"/>
</dbReference>
<feature type="signal peptide" evidence="1">
    <location>
        <begin position="1"/>
        <end position="19"/>
    </location>
</feature>
<reference evidence="2" key="1">
    <citation type="submission" date="2019-09" db="EMBL/GenBank/DDBJ databases">
        <authorList>
            <person name="Teo W.F.A."/>
            <person name="Duangmal K."/>
        </authorList>
    </citation>
    <scope>NUCLEOTIDE SEQUENCE [LARGE SCALE GENOMIC DNA]</scope>
    <source>
        <strain evidence="2">K81G1</strain>
    </source>
</reference>
<feature type="chain" id="PRO_5024389341" evidence="1">
    <location>
        <begin position="20"/>
        <end position="170"/>
    </location>
</feature>
<gene>
    <name evidence="2" type="ORF">FPZ12_033540</name>
</gene>
<protein>
    <submittedName>
        <fullName evidence="2">DUF3558 domain-containing protein</fullName>
    </submittedName>
</protein>
<keyword evidence="1" id="KW-0732">Signal</keyword>
<keyword evidence="3" id="KW-1185">Reference proteome</keyword>
<organism evidence="2 3">
    <name type="scientific">Amycolatopsis acidicola</name>
    <dbReference type="NCBI Taxonomy" id="2596893"/>
    <lineage>
        <taxon>Bacteria</taxon>
        <taxon>Bacillati</taxon>
        <taxon>Actinomycetota</taxon>
        <taxon>Actinomycetes</taxon>
        <taxon>Pseudonocardiales</taxon>
        <taxon>Pseudonocardiaceae</taxon>
        <taxon>Amycolatopsis</taxon>
    </lineage>
</organism>
<dbReference type="AlphaFoldDB" id="A0A5N0UUL1"/>
<proteinExistence type="predicted"/>
<evidence type="ECO:0000313" key="2">
    <source>
        <dbReference type="EMBL" id="KAA9153811.1"/>
    </source>
</evidence>
<dbReference type="OrthoDB" id="3622719at2"/>
<dbReference type="Pfam" id="PF12079">
    <property type="entry name" value="DUF3558"/>
    <property type="match status" value="1"/>
</dbReference>
<evidence type="ECO:0000256" key="1">
    <source>
        <dbReference type="SAM" id="SignalP"/>
    </source>
</evidence>
<sequence>MAAGALAAGALLTGCGAQAAPTGSDAPTVAAAGPSPSATGLAALAPCELLTPVERSTVGLTSAGTDKAIGSGRACDWTETGTFGLTITLEDAAGLDDLQVGKGGGKTTVGEHQAIKVSDRSAGDGTCAMLLAAGDKSSVQIDVTNSNFHDTTLACQRAQTVAKLVEPKLP</sequence>